<protein>
    <submittedName>
        <fullName evidence="2">Uncharacterized protein</fullName>
    </submittedName>
</protein>
<evidence type="ECO:0000256" key="1">
    <source>
        <dbReference type="SAM" id="MobiDB-lite"/>
    </source>
</evidence>
<dbReference type="VEuPathDB" id="CryptoDB:Cvel_14059"/>
<sequence length="203" mass="23018">MNRRLLDRLCRVVSGLEPTGSQRSLTSHTARASISSVFFRCGGAQATSERRFAAGVKLPRNQPPPIGGTSADTRESQQKGGQTGGKQKRAKKSEEEKKKEFMEFSVEEAMEKLKVAERRKQVDTSRWKSHDDLIAWYRKEKEKAWDHQQNLAARRKERAFLADRIKQGKTDGFPDGFDLKTASVQERAKLYRALKGQKGQPPD</sequence>
<feature type="region of interest" description="Disordered" evidence="1">
    <location>
        <begin position="54"/>
        <end position="99"/>
    </location>
</feature>
<reference evidence="2" key="1">
    <citation type="submission" date="2014-11" db="EMBL/GenBank/DDBJ databases">
        <authorList>
            <person name="Otto D Thomas"/>
            <person name="Naeem Raeece"/>
        </authorList>
    </citation>
    <scope>NUCLEOTIDE SEQUENCE</scope>
</reference>
<evidence type="ECO:0000313" key="2">
    <source>
        <dbReference type="EMBL" id="CEM56065.1"/>
    </source>
</evidence>
<accession>A0A0G4IFX4</accession>
<name>A0A0G4IFX4_9ALVE</name>
<dbReference type="EMBL" id="CDMZ01005938">
    <property type="protein sequence ID" value="CEM56065.1"/>
    <property type="molecule type" value="Genomic_DNA"/>
</dbReference>
<gene>
    <name evidence="2" type="ORF">Cvel_14059</name>
</gene>
<dbReference type="AlphaFoldDB" id="A0A0G4IFX4"/>
<organism evidence="2">
    <name type="scientific">Chromera velia CCMP2878</name>
    <dbReference type="NCBI Taxonomy" id="1169474"/>
    <lineage>
        <taxon>Eukaryota</taxon>
        <taxon>Sar</taxon>
        <taxon>Alveolata</taxon>
        <taxon>Colpodellida</taxon>
        <taxon>Chromeraceae</taxon>
        <taxon>Chromera</taxon>
    </lineage>
</organism>
<proteinExistence type="predicted"/>